<keyword evidence="6 8" id="KW-1133">Transmembrane helix</keyword>
<evidence type="ECO:0000256" key="8">
    <source>
        <dbReference type="SAM" id="Phobius"/>
    </source>
</evidence>
<evidence type="ECO:0000256" key="7">
    <source>
        <dbReference type="ARBA" id="ARBA00023136"/>
    </source>
</evidence>
<dbReference type="GO" id="GO:0043190">
    <property type="term" value="C:ATP-binding cassette (ABC) transporter complex"/>
    <property type="evidence" value="ECO:0007669"/>
    <property type="project" value="InterPro"/>
</dbReference>
<sequence length="264" mass="30992">MVFESLMNNRFVLNFMKYKYLLYELVKKTVKLDYRRSFLGIFWIFLNPLLYTIVLTIVFSTFLGRYIDNYPIYLLCGRLAFDFFSSGSKAAMNSLKKASIIKRVYVPKYIYPLSSVLGKYITFLMSLIILALLIIVTGVVLTWQTVWAIIPFIILFLLTLGVGLMLATVVIFFRDVKHLWGVFTSLLMWCSAIFYSIDIIPAQFRAVFEFNPIFQIIDMIRKSVMYGQFYDPFQVFYVLGITIFFLVLGICLLFKYQDKFILYI</sequence>
<dbReference type="Pfam" id="PF01061">
    <property type="entry name" value="ABC2_membrane"/>
    <property type="match status" value="1"/>
</dbReference>
<dbReference type="AlphaFoldDB" id="A0A366M977"/>
<organism evidence="10 11">
    <name type="scientific">Candidatus Methanobinarius endosymbioticus</name>
    <dbReference type="NCBI Taxonomy" id="2006182"/>
    <lineage>
        <taxon>Archaea</taxon>
        <taxon>Methanobacteriati</taxon>
        <taxon>Methanobacteriota</taxon>
        <taxon>Methanomada group</taxon>
        <taxon>Methanobacteria</taxon>
        <taxon>Methanobacteriales</taxon>
        <taxon>Methanobacteriaceae</taxon>
        <taxon>Candidatus Methanobinarius</taxon>
    </lineage>
</organism>
<evidence type="ECO:0000256" key="4">
    <source>
        <dbReference type="ARBA" id="ARBA00022519"/>
    </source>
</evidence>
<comment type="subcellular location">
    <subcellularLocation>
        <location evidence="1">Cell inner membrane</location>
        <topology evidence="1">Multi-pass membrane protein</topology>
    </subcellularLocation>
</comment>
<reference evidence="10 11" key="1">
    <citation type="submission" date="2018-06" db="EMBL/GenBank/DDBJ databases">
        <title>Genomic insight into two independent archaeal endosymbiosis events.</title>
        <authorList>
            <person name="Lind A.E."/>
            <person name="Lewis W.H."/>
            <person name="Spang A."/>
            <person name="Guy L."/>
            <person name="Embley M.T."/>
            <person name="Ettema T.J.G."/>
        </authorList>
    </citation>
    <scope>NUCLEOTIDE SEQUENCE [LARGE SCALE GENOMIC DNA]</scope>
    <source>
        <strain evidence="10">NOE</strain>
    </source>
</reference>
<evidence type="ECO:0000313" key="11">
    <source>
        <dbReference type="Proteomes" id="UP000253099"/>
    </source>
</evidence>
<dbReference type="GO" id="GO:0015920">
    <property type="term" value="P:lipopolysaccharide transport"/>
    <property type="evidence" value="ECO:0007669"/>
    <property type="project" value="TreeGrafter"/>
</dbReference>
<dbReference type="GO" id="GO:0140359">
    <property type="term" value="F:ABC-type transporter activity"/>
    <property type="evidence" value="ECO:0007669"/>
    <property type="project" value="InterPro"/>
</dbReference>
<protein>
    <recommendedName>
        <fullName evidence="9">ABC transmembrane type-2 domain-containing protein</fullName>
    </recommendedName>
</protein>
<dbReference type="PANTHER" id="PTHR30413:SF8">
    <property type="entry name" value="TRANSPORT PERMEASE PROTEIN"/>
    <property type="match status" value="1"/>
</dbReference>
<dbReference type="PRINTS" id="PR00164">
    <property type="entry name" value="ABC2TRNSPORT"/>
</dbReference>
<evidence type="ECO:0000256" key="1">
    <source>
        <dbReference type="ARBA" id="ARBA00004429"/>
    </source>
</evidence>
<evidence type="ECO:0000256" key="2">
    <source>
        <dbReference type="ARBA" id="ARBA00022448"/>
    </source>
</evidence>
<accession>A0A366M977</accession>
<feature type="transmembrane region" description="Helical" evidence="8">
    <location>
        <begin position="235"/>
        <end position="254"/>
    </location>
</feature>
<proteinExistence type="predicted"/>
<comment type="caution">
    <text evidence="10">The sequence shown here is derived from an EMBL/GenBank/DDBJ whole genome shotgun (WGS) entry which is preliminary data.</text>
</comment>
<keyword evidence="5 8" id="KW-0812">Transmembrane</keyword>
<dbReference type="PIRSF" id="PIRSF006648">
    <property type="entry name" value="DrrB"/>
    <property type="match status" value="1"/>
</dbReference>
<name>A0A366M977_9EURY</name>
<keyword evidence="11" id="KW-1185">Reference proteome</keyword>
<dbReference type="EMBL" id="NIZT01000039">
    <property type="protein sequence ID" value="RBQ22778.1"/>
    <property type="molecule type" value="Genomic_DNA"/>
</dbReference>
<feature type="transmembrane region" description="Helical" evidence="8">
    <location>
        <begin position="149"/>
        <end position="172"/>
    </location>
</feature>
<evidence type="ECO:0000256" key="6">
    <source>
        <dbReference type="ARBA" id="ARBA00022989"/>
    </source>
</evidence>
<dbReference type="InterPro" id="IPR013525">
    <property type="entry name" value="ABC2_TM"/>
</dbReference>
<dbReference type="Proteomes" id="UP000253099">
    <property type="component" value="Unassembled WGS sequence"/>
</dbReference>
<dbReference type="PROSITE" id="PS51012">
    <property type="entry name" value="ABC_TM2"/>
    <property type="match status" value="1"/>
</dbReference>
<evidence type="ECO:0000259" key="9">
    <source>
        <dbReference type="PROSITE" id="PS51012"/>
    </source>
</evidence>
<keyword evidence="2" id="KW-0813">Transport</keyword>
<feature type="transmembrane region" description="Helical" evidence="8">
    <location>
        <begin position="38"/>
        <end position="64"/>
    </location>
</feature>
<evidence type="ECO:0000256" key="5">
    <source>
        <dbReference type="ARBA" id="ARBA00022692"/>
    </source>
</evidence>
<feature type="transmembrane region" description="Helical" evidence="8">
    <location>
        <begin position="179"/>
        <end position="197"/>
    </location>
</feature>
<dbReference type="InterPro" id="IPR047817">
    <property type="entry name" value="ABC2_TM_bact-type"/>
</dbReference>
<feature type="transmembrane region" description="Helical" evidence="8">
    <location>
        <begin position="120"/>
        <end position="143"/>
    </location>
</feature>
<keyword evidence="4" id="KW-0997">Cell inner membrane</keyword>
<evidence type="ECO:0000256" key="3">
    <source>
        <dbReference type="ARBA" id="ARBA00022475"/>
    </source>
</evidence>
<keyword evidence="7 8" id="KW-0472">Membrane</keyword>
<evidence type="ECO:0000313" key="10">
    <source>
        <dbReference type="EMBL" id="RBQ22778.1"/>
    </source>
</evidence>
<feature type="domain" description="ABC transmembrane type-2" evidence="9">
    <location>
        <begin position="39"/>
        <end position="256"/>
    </location>
</feature>
<gene>
    <name evidence="10" type="ORF">ALNOE001_14710</name>
</gene>
<dbReference type="PANTHER" id="PTHR30413">
    <property type="entry name" value="INNER MEMBRANE TRANSPORT PERMEASE"/>
    <property type="match status" value="1"/>
</dbReference>
<keyword evidence="3" id="KW-1003">Cell membrane</keyword>
<dbReference type="InterPro" id="IPR000412">
    <property type="entry name" value="ABC_2_transport"/>
</dbReference>
<feature type="transmembrane region" description="Helical" evidence="8">
    <location>
        <begin position="70"/>
        <end position="92"/>
    </location>
</feature>